<gene>
    <name evidence="1" type="ORF">NH26_15190</name>
</gene>
<comment type="caution">
    <text evidence="1">The sequence shown here is derived from an EMBL/GenBank/DDBJ whole genome shotgun (WGS) entry which is preliminary data.</text>
</comment>
<dbReference type="EMBL" id="JRYR02000001">
    <property type="protein sequence ID" value="OHX67598.1"/>
    <property type="molecule type" value="Genomic_DNA"/>
</dbReference>
<dbReference type="InterPro" id="IPR050644">
    <property type="entry name" value="PG_Glycine_Bridge_Synth"/>
</dbReference>
<keyword evidence="2" id="KW-1185">Reference proteome</keyword>
<dbReference type="InterPro" id="IPR016181">
    <property type="entry name" value="Acyl_CoA_acyltransferase"/>
</dbReference>
<sequence>MINTYTLERYTSKNKKEWDDFALKCMQQHFFFQRDFLEYHKDRFKDYSLIVRDDKSKIVALFPATISAKIITSHAGVTFGGLLYRPRTFVQKVIVILSLIEEYYKLKGVFKLNYKVTPYVYKSEQGEEDVYALFKNDWKLIRRDFSTIININNTVSIDRSRNKNLKIAERGGVEVRESNDLSEFWNLLNINLNKRHTVNPTHSLVELQLLKTLFSKNICLIGGYRNGILLGGALLFITERVCKVQYSVNSEEGRKYKVLDAIFMSIINKNKLDFIDFGHSCENNGSVLNVGLSRFKYQFRGESLVHDFYEKDLRTLP</sequence>
<dbReference type="PANTHER" id="PTHR36174">
    <property type="entry name" value="LIPID II:GLYCINE GLYCYLTRANSFERASE"/>
    <property type="match status" value="1"/>
</dbReference>
<dbReference type="PANTHER" id="PTHR36174:SF1">
    <property type="entry name" value="LIPID II:GLYCINE GLYCYLTRANSFERASE"/>
    <property type="match status" value="1"/>
</dbReference>
<dbReference type="Proteomes" id="UP000179797">
    <property type="component" value="Unassembled WGS sequence"/>
</dbReference>
<evidence type="ECO:0000313" key="2">
    <source>
        <dbReference type="Proteomes" id="UP000179797"/>
    </source>
</evidence>
<evidence type="ECO:0008006" key="3">
    <source>
        <dbReference type="Google" id="ProtNLM"/>
    </source>
</evidence>
<dbReference type="AlphaFoldDB" id="A0A1S1Z2T4"/>
<organism evidence="1 2">
    <name type="scientific">Flammeovirga pacifica</name>
    <dbReference type="NCBI Taxonomy" id="915059"/>
    <lineage>
        <taxon>Bacteria</taxon>
        <taxon>Pseudomonadati</taxon>
        <taxon>Bacteroidota</taxon>
        <taxon>Cytophagia</taxon>
        <taxon>Cytophagales</taxon>
        <taxon>Flammeovirgaceae</taxon>
        <taxon>Flammeovirga</taxon>
    </lineage>
</organism>
<reference evidence="1 2" key="1">
    <citation type="journal article" date="2012" name="Int. J. Syst. Evol. Microbiol.">
        <title>Flammeovirga pacifica sp. nov., isolated from deep-sea sediment.</title>
        <authorList>
            <person name="Xu H."/>
            <person name="Fu Y."/>
            <person name="Yang N."/>
            <person name="Ding Z."/>
            <person name="Lai Q."/>
            <person name="Zeng R."/>
        </authorList>
    </citation>
    <scope>NUCLEOTIDE SEQUENCE [LARGE SCALE GENOMIC DNA]</scope>
    <source>
        <strain evidence="2">DSM 24597 / LMG 26175 / WPAGA1</strain>
    </source>
</reference>
<dbReference type="SUPFAM" id="SSF55729">
    <property type="entry name" value="Acyl-CoA N-acyltransferases (Nat)"/>
    <property type="match status" value="1"/>
</dbReference>
<accession>A0A1S1Z2T4</accession>
<dbReference type="STRING" id="915059.NH26_15190"/>
<proteinExistence type="predicted"/>
<protein>
    <recommendedName>
        <fullName evidence="3">GNAT family N-acetyltransferase</fullName>
    </recommendedName>
</protein>
<name>A0A1S1Z2T4_FLAPC</name>
<dbReference type="Gene3D" id="3.40.630.30">
    <property type="match status" value="1"/>
</dbReference>
<evidence type="ECO:0000313" key="1">
    <source>
        <dbReference type="EMBL" id="OHX67598.1"/>
    </source>
</evidence>